<reference evidence="1 2" key="1">
    <citation type="journal article" date="2021" name="Commun. Biol.">
        <title>The genome of Shorea leprosula (Dipterocarpaceae) highlights the ecological relevance of drought in aseasonal tropical rainforests.</title>
        <authorList>
            <person name="Ng K.K.S."/>
            <person name="Kobayashi M.J."/>
            <person name="Fawcett J.A."/>
            <person name="Hatakeyama M."/>
            <person name="Paape T."/>
            <person name="Ng C.H."/>
            <person name="Ang C.C."/>
            <person name="Tnah L.H."/>
            <person name="Lee C.T."/>
            <person name="Nishiyama T."/>
            <person name="Sese J."/>
            <person name="O'Brien M.J."/>
            <person name="Copetti D."/>
            <person name="Mohd Noor M.I."/>
            <person name="Ong R.C."/>
            <person name="Putra M."/>
            <person name="Sireger I.Z."/>
            <person name="Indrioko S."/>
            <person name="Kosugi Y."/>
            <person name="Izuno A."/>
            <person name="Isagi Y."/>
            <person name="Lee S.L."/>
            <person name="Shimizu K.K."/>
        </authorList>
    </citation>
    <scope>NUCLEOTIDE SEQUENCE [LARGE SCALE GENOMIC DNA]</scope>
    <source>
        <strain evidence="1">214</strain>
    </source>
</reference>
<sequence length="159" mass="18128">MVGNLNVVQALVESMPLEQVQKKDVFIGTALRYAAIFGKIEIAEYLVGKDSTLLSEEDKKSKEIPVVTACRRGHEKLTSFLYSATPFEILMDKNGKQGSKLLLQCLQAKRFDIMFDALHRDDSYSLIDENWKDLLDGFARAPAASFTRSGLKFWQRWIY</sequence>
<keyword evidence="2" id="KW-1185">Reference proteome</keyword>
<dbReference type="Gene3D" id="1.25.40.20">
    <property type="entry name" value="Ankyrin repeat-containing domain"/>
    <property type="match status" value="1"/>
</dbReference>
<name>A0AAV5M2W1_9ROSI</name>
<gene>
    <name evidence="1" type="ORF">SLEP1_g50885</name>
</gene>
<dbReference type="EMBL" id="BPVZ01000171">
    <property type="protein sequence ID" value="GKV43619.1"/>
    <property type="molecule type" value="Genomic_DNA"/>
</dbReference>
<comment type="caution">
    <text evidence="1">The sequence shown here is derived from an EMBL/GenBank/DDBJ whole genome shotgun (WGS) entry which is preliminary data.</text>
</comment>
<dbReference type="SUPFAM" id="SSF48403">
    <property type="entry name" value="Ankyrin repeat"/>
    <property type="match status" value="1"/>
</dbReference>
<accession>A0AAV5M2W1</accession>
<dbReference type="InterPro" id="IPR036770">
    <property type="entry name" value="Ankyrin_rpt-contain_sf"/>
</dbReference>
<dbReference type="AlphaFoldDB" id="A0AAV5M2W1"/>
<feature type="non-terminal residue" evidence="1">
    <location>
        <position position="159"/>
    </location>
</feature>
<dbReference type="Proteomes" id="UP001054252">
    <property type="component" value="Unassembled WGS sequence"/>
</dbReference>
<evidence type="ECO:0000313" key="1">
    <source>
        <dbReference type="EMBL" id="GKV43619.1"/>
    </source>
</evidence>
<organism evidence="1 2">
    <name type="scientific">Rubroshorea leprosula</name>
    <dbReference type="NCBI Taxonomy" id="152421"/>
    <lineage>
        <taxon>Eukaryota</taxon>
        <taxon>Viridiplantae</taxon>
        <taxon>Streptophyta</taxon>
        <taxon>Embryophyta</taxon>
        <taxon>Tracheophyta</taxon>
        <taxon>Spermatophyta</taxon>
        <taxon>Magnoliopsida</taxon>
        <taxon>eudicotyledons</taxon>
        <taxon>Gunneridae</taxon>
        <taxon>Pentapetalae</taxon>
        <taxon>rosids</taxon>
        <taxon>malvids</taxon>
        <taxon>Malvales</taxon>
        <taxon>Dipterocarpaceae</taxon>
        <taxon>Rubroshorea</taxon>
    </lineage>
</organism>
<evidence type="ECO:0008006" key="3">
    <source>
        <dbReference type="Google" id="ProtNLM"/>
    </source>
</evidence>
<protein>
    <recommendedName>
        <fullName evidence="3">Ankyrin repeat protein</fullName>
    </recommendedName>
</protein>
<evidence type="ECO:0000313" key="2">
    <source>
        <dbReference type="Proteomes" id="UP001054252"/>
    </source>
</evidence>
<proteinExistence type="predicted"/>